<evidence type="ECO:0000313" key="2">
    <source>
        <dbReference type="EMBL" id="CAD7441904.1"/>
    </source>
</evidence>
<dbReference type="Gene3D" id="2.30.29.30">
    <property type="entry name" value="Pleckstrin-homology domain (PH domain)/Phosphotyrosine-binding domain (PTB)"/>
    <property type="match status" value="1"/>
</dbReference>
<reference evidence="2" key="1">
    <citation type="submission" date="2020-11" db="EMBL/GenBank/DDBJ databases">
        <authorList>
            <person name="Tran Van P."/>
        </authorList>
    </citation>
    <scope>NUCLEOTIDE SEQUENCE</scope>
</reference>
<dbReference type="InterPro" id="IPR049780">
    <property type="entry name" value="PH_KIFIA_KIFIB"/>
</dbReference>
<dbReference type="Pfam" id="PF00169">
    <property type="entry name" value="PH"/>
    <property type="match status" value="1"/>
</dbReference>
<dbReference type="SUPFAM" id="SSF50729">
    <property type="entry name" value="PH domain-like"/>
    <property type="match status" value="1"/>
</dbReference>
<name>A0A7R9EXL3_9NEOP</name>
<dbReference type="GO" id="GO:0048490">
    <property type="term" value="P:anterograde synaptic vesicle transport"/>
    <property type="evidence" value="ECO:0007669"/>
    <property type="project" value="UniProtKB-ARBA"/>
</dbReference>
<dbReference type="InterPro" id="IPR001849">
    <property type="entry name" value="PH_domain"/>
</dbReference>
<protein>
    <recommendedName>
        <fullName evidence="1">PH domain-containing protein</fullName>
    </recommendedName>
</protein>
<accession>A0A7R9EXL3</accession>
<proteinExistence type="predicted"/>
<sequence>MFYVQEFPLTKLSDVSPSEDTTDMSVSIISTASSIELNSPEKSGCPAPEQQMVVCAPPAPPPPGSQATGLVLYIPEMEEIRISPVVARKGLLNILEHKTNGWKKRYAVRRPYVFIFREEKDPVERALINLATAQVEYSEDQQAMVKVPNTFSVVTKHRGFLMQTLGDKEVHDWLYAINPLLAGQIR</sequence>
<dbReference type="InterPro" id="IPR011993">
    <property type="entry name" value="PH-like_dom_sf"/>
</dbReference>
<organism evidence="2">
    <name type="scientific">Timema bartmani</name>
    <dbReference type="NCBI Taxonomy" id="61472"/>
    <lineage>
        <taxon>Eukaryota</taxon>
        <taxon>Metazoa</taxon>
        <taxon>Ecdysozoa</taxon>
        <taxon>Arthropoda</taxon>
        <taxon>Hexapoda</taxon>
        <taxon>Insecta</taxon>
        <taxon>Pterygota</taxon>
        <taxon>Neoptera</taxon>
        <taxon>Polyneoptera</taxon>
        <taxon>Phasmatodea</taxon>
        <taxon>Timematodea</taxon>
        <taxon>Timematoidea</taxon>
        <taxon>Timematidae</taxon>
        <taxon>Timema</taxon>
    </lineage>
</organism>
<evidence type="ECO:0000259" key="1">
    <source>
        <dbReference type="PROSITE" id="PS50003"/>
    </source>
</evidence>
<dbReference type="EMBL" id="OD565490">
    <property type="protein sequence ID" value="CAD7441904.1"/>
    <property type="molecule type" value="Genomic_DNA"/>
</dbReference>
<dbReference type="SMART" id="SM00233">
    <property type="entry name" value="PH"/>
    <property type="match status" value="1"/>
</dbReference>
<dbReference type="PROSITE" id="PS50003">
    <property type="entry name" value="PH_DOMAIN"/>
    <property type="match status" value="1"/>
</dbReference>
<feature type="domain" description="PH" evidence="1">
    <location>
        <begin position="85"/>
        <end position="182"/>
    </location>
</feature>
<dbReference type="CDD" id="cd01233">
    <property type="entry name" value="PH_KIFIA_KIFIB"/>
    <property type="match status" value="1"/>
</dbReference>
<dbReference type="GO" id="GO:1904115">
    <property type="term" value="C:axon cytoplasm"/>
    <property type="evidence" value="ECO:0007669"/>
    <property type="project" value="GOC"/>
</dbReference>
<dbReference type="FunFam" id="2.30.29.30:FF:000204">
    <property type="entry name" value="kinesin-like protein unc-104 isoform X6"/>
    <property type="match status" value="1"/>
</dbReference>
<dbReference type="AlphaFoldDB" id="A0A7R9EXL3"/>
<gene>
    <name evidence="2" type="ORF">TBIB3V08_LOCUS4349</name>
</gene>